<accession>A0A1M5ADC9</accession>
<dbReference type="Pfam" id="PF19673">
    <property type="entry name" value="DUF6176"/>
    <property type="match status" value="1"/>
</dbReference>
<evidence type="ECO:0000313" key="2">
    <source>
        <dbReference type="Proteomes" id="UP000184501"/>
    </source>
</evidence>
<dbReference type="AlphaFoldDB" id="A0A1M5ADC9"/>
<protein>
    <submittedName>
        <fullName evidence="1">Uncharacterized protein</fullName>
    </submittedName>
</protein>
<dbReference type="Proteomes" id="UP000184501">
    <property type="component" value="Unassembled WGS sequence"/>
</dbReference>
<dbReference type="InterPro" id="IPR046174">
    <property type="entry name" value="DUF6176"/>
</dbReference>
<name>A0A1M5ADC9_STRHI</name>
<sequence length="109" mass="12101">MQVRCVRIRLRAGTAERVRGFLRGWAGRRDEATESLRVKGVVRESMFLERTGDGDYLLLIQAGGDLSLAAERFATSSLAIDAETRQLLTEVSQHAIAIELLGHFALDDE</sequence>
<dbReference type="STRING" id="2017.SAMN05444320_10367"/>
<proteinExistence type="predicted"/>
<organism evidence="1 2">
    <name type="scientific">Streptoalloteichus hindustanus</name>
    <dbReference type="NCBI Taxonomy" id="2017"/>
    <lineage>
        <taxon>Bacteria</taxon>
        <taxon>Bacillati</taxon>
        <taxon>Actinomycetota</taxon>
        <taxon>Actinomycetes</taxon>
        <taxon>Pseudonocardiales</taxon>
        <taxon>Pseudonocardiaceae</taxon>
        <taxon>Streptoalloteichus</taxon>
    </lineage>
</organism>
<dbReference type="EMBL" id="FQVN01000003">
    <property type="protein sequence ID" value="SHF28144.1"/>
    <property type="molecule type" value="Genomic_DNA"/>
</dbReference>
<keyword evidence="2" id="KW-1185">Reference proteome</keyword>
<dbReference type="RefSeq" id="WP_073481189.1">
    <property type="nucleotide sequence ID" value="NZ_FQVN01000003.1"/>
</dbReference>
<gene>
    <name evidence="1" type="ORF">SAMN05444320_10367</name>
</gene>
<evidence type="ECO:0000313" key="1">
    <source>
        <dbReference type="EMBL" id="SHF28144.1"/>
    </source>
</evidence>
<reference evidence="1 2" key="1">
    <citation type="submission" date="2016-11" db="EMBL/GenBank/DDBJ databases">
        <authorList>
            <person name="Jaros S."/>
            <person name="Januszkiewicz K."/>
            <person name="Wedrychowicz H."/>
        </authorList>
    </citation>
    <scope>NUCLEOTIDE SEQUENCE [LARGE SCALE GENOMIC DNA]</scope>
    <source>
        <strain evidence="1 2">DSM 44523</strain>
    </source>
</reference>